<dbReference type="RefSeq" id="WP_000350168.1">
    <property type="nucleotide sequence ID" value="NZ_AP024415.1"/>
</dbReference>
<organism evidence="3 6">
    <name type="scientific">Acinetobacter baumannii</name>
    <dbReference type="NCBI Taxonomy" id="470"/>
    <lineage>
        <taxon>Bacteria</taxon>
        <taxon>Pseudomonadati</taxon>
        <taxon>Pseudomonadota</taxon>
        <taxon>Gammaproteobacteria</taxon>
        <taxon>Moraxellales</taxon>
        <taxon>Moraxellaceae</taxon>
        <taxon>Acinetobacter</taxon>
        <taxon>Acinetobacter calcoaceticus/baumannii complex</taxon>
    </lineage>
</organism>
<dbReference type="EMBL" id="WIOC01000017">
    <property type="protein sequence ID" value="MQR50308.1"/>
    <property type="molecule type" value="Genomic_DNA"/>
</dbReference>
<reference evidence="3 6" key="1">
    <citation type="submission" date="2018-10" db="EMBL/GenBank/DDBJ databases">
        <title>GWAS and RNA-Seq identify cryptic mechanisms of antimicrobial resistance in Acinetobacter baumannii.</title>
        <authorList>
            <person name="Sahl J.W."/>
        </authorList>
    </citation>
    <scope>NUCLEOTIDE SEQUENCE [LARGE SCALE GENOMIC DNA]</scope>
    <source>
        <strain evidence="3 6">TG28175</strain>
    </source>
</reference>
<evidence type="ECO:0000313" key="2">
    <source>
        <dbReference type="EMBL" id="QTK43416.1"/>
    </source>
</evidence>
<dbReference type="Proteomes" id="UP000280073">
    <property type="component" value="Unassembled WGS sequence"/>
</dbReference>
<reference evidence="4 5" key="2">
    <citation type="submission" date="2018-12" db="EMBL/GenBank/DDBJ databases">
        <title>Draft Genome Sequences Human Pathogenic Acinetobacter baumannii Strains.</title>
        <authorList>
            <person name="Madhi M."/>
            <person name="Ronco T."/>
            <person name="Olsen R.H."/>
            <person name="Hassani A."/>
        </authorList>
    </citation>
    <scope>NUCLEOTIDE SEQUENCE [LARGE SCALE GENOMIC DNA]</scope>
    <source>
        <strain evidence="4 5">AB3</strain>
    </source>
</reference>
<evidence type="ECO:0000313" key="7">
    <source>
        <dbReference type="Proteomes" id="UP000461234"/>
    </source>
</evidence>
<evidence type="ECO:0000313" key="1">
    <source>
        <dbReference type="EMBL" id="MQR50308.1"/>
    </source>
</evidence>
<protein>
    <submittedName>
        <fullName evidence="3">Uncharacterized protein</fullName>
    </submittedName>
</protein>
<dbReference type="Proteomes" id="UP000268239">
    <property type="component" value="Unassembled WGS sequence"/>
</dbReference>
<dbReference type="EMBL" id="CP072270">
    <property type="protein sequence ID" value="QTK43416.1"/>
    <property type="molecule type" value="Genomic_DNA"/>
</dbReference>
<dbReference type="AlphaFoldDB" id="A0A315SPQ6"/>
<reference evidence="1 7" key="3">
    <citation type="submission" date="2019-10" db="EMBL/GenBank/DDBJ databases">
        <title>Genetic environment of the oxa23 gene and comparative analysis of carbapenem resistant Acinetobacter baumannii isolates belonging to global clone 1, lineage 2 recovered in a burns hospital outbreak in 2012-2013.</title>
        <authorList>
            <person name="Douraghi M."/>
            <person name="Aris P."/>
            <person name="Kenyon J."/>
            <person name="Hamidian M."/>
        </authorList>
    </citation>
    <scope>NUCLEOTIDE SEQUENCE [LARGE SCALE GENOMIC DNA]</scope>
    <source>
        <strain evidence="1 7">ABS103</strain>
    </source>
</reference>
<dbReference type="Proteomes" id="UP000664966">
    <property type="component" value="Chromosome"/>
</dbReference>
<evidence type="ECO:0000313" key="4">
    <source>
        <dbReference type="EMBL" id="RTQ81224.1"/>
    </source>
</evidence>
<evidence type="ECO:0000313" key="6">
    <source>
        <dbReference type="Proteomes" id="UP000280073"/>
    </source>
</evidence>
<sequence length="72" mass="8125">MDHYIINKNPQYNGDHEVHNATKGCNYLPSIENQVSIGNFVNCQQAVAQAKSNWPNNRINGCYWCANACHTT</sequence>
<dbReference type="EMBL" id="RFDI01000288">
    <property type="protein sequence ID" value="RSR60498.1"/>
    <property type="molecule type" value="Genomic_DNA"/>
</dbReference>
<dbReference type="EMBL" id="RXLU01000036">
    <property type="protein sequence ID" value="RTQ81224.1"/>
    <property type="molecule type" value="Genomic_DNA"/>
</dbReference>
<proteinExistence type="predicted"/>
<accession>A0A315SPQ6</accession>
<evidence type="ECO:0000313" key="5">
    <source>
        <dbReference type="Proteomes" id="UP000268239"/>
    </source>
</evidence>
<evidence type="ECO:0000313" key="3">
    <source>
        <dbReference type="EMBL" id="RSR60498.1"/>
    </source>
</evidence>
<gene>
    <name evidence="3" type="ORF">EA686_07050</name>
    <name evidence="4" type="ORF">EJ062_07900</name>
    <name evidence="1" type="ORF">F2P40_13450</name>
    <name evidence="2" type="ORF">J6E47_18970</name>
</gene>
<dbReference type="Proteomes" id="UP000461234">
    <property type="component" value="Unassembled WGS sequence"/>
</dbReference>
<reference evidence="2" key="4">
    <citation type="submission" date="2021-03" db="EMBL/GenBank/DDBJ databases">
        <title>Complete genome sequencing of Acinetobacter baumannii.</title>
        <authorList>
            <person name="Yadav B."/>
            <person name="Makwana N."/>
            <person name="Kharat A.S."/>
            <person name="Veeraraghavan B."/>
            <person name="Vijayakumar S."/>
            <person name="Priya M."/>
        </authorList>
    </citation>
    <scope>NUCLEOTIDE SEQUENCE</scope>
    <source>
        <strain evidence="2">KSK6</strain>
    </source>
</reference>
<name>A0A315SPQ6_ACIBA</name>